<proteinExistence type="predicted"/>
<accession>A0A4Y2WHG1</accession>
<name>A0A4Y2WHG1_ARAVE</name>
<evidence type="ECO:0000313" key="2">
    <source>
        <dbReference type="Proteomes" id="UP000499080"/>
    </source>
</evidence>
<evidence type="ECO:0000313" key="1">
    <source>
        <dbReference type="EMBL" id="GBO36104.1"/>
    </source>
</evidence>
<dbReference type="EMBL" id="BGPR01060182">
    <property type="protein sequence ID" value="GBO36104.1"/>
    <property type="molecule type" value="Genomic_DNA"/>
</dbReference>
<dbReference type="Proteomes" id="UP000499080">
    <property type="component" value="Unassembled WGS sequence"/>
</dbReference>
<keyword evidence="2" id="KW-1185">Reference proteome</keyword>
<gene>
    <name evidence="1" type="ORF">AVEN_212178_1</name>
</gene>
<dbReference type="AlphaFoldDB" id="A0A4Y2WHG1"/>
<sequence length="41" mass="4617">GVSAAEFSDAYNVHMAKNHEIEDEVENPDYINFGKRGHLVL</sequence>
<comment type="caution">
    <text evidence="1">The sequence shown here is derived from an EMBL/GenBank/DDBJ whole genome shotgun (WGS) entry which is preliminary data.</text>
</comment>
<feature type="non-terminal residue" evidence="1">
    <location>
        <position position="1"/>
    </location>
</feature>
<organism evidence="1 2">
    <name type="scientific">Araneus ventricosus</name>
    <name type="common">Orbweaver spider</name>
    <name type="synonym">Epeira ventricosa</name>
    <dbReference type="NCBI Taxonomy" id="182803"/>
    <lineage>
        <taxon>Eukaryota</taxon>
        <taxon>Metazoa</taxon>
        <taxon>Ecdysozoa</taxon>
        <taxon>Arthropoda</taxon>
        <taxon>Chelicerata</taxon>
        <taxon>Arachnida</taxon>
        <taxon>Araneae</taxon>
        <taxon>Araneomorphae</taxon>
        <taxon>Entelegynae</taxon>
        <taxon>Araneoidea</taxon>
        <taxon>Araneidae</taxon>
        <taxon>Araneus</taxon>
    </lineage>
</organism>
<protein>
    <submittedName>
        <fullName evidence="1">Uncharacterized protein</fullName>
    </submittedName>
</protein>
<reference evidence="1 2" key="1">
    <citation type="journal article" date="2019" name="Sci. Rep.">
        <title>Orb-weaving spider Araneus ventricosus genome elucidates the spidroin gene catalogue.</title>
        <authorList>
            <person name="Kono N."/>
            <person name="Nakamura H."/>
            <person name="Ohtoshi R."/>
            <person name="Moran D.A.P."/>
            <person name="Shinohara A."/>
            <person name="Yoshida Y."/>
            <person name="Fujiwara M."/>
            <person name="Mori M."/>
            <person name="Tomita M."/>
            <person name="Arakawa K."/>
        </authorList>
    </citation>
    <scope>NUCLEOTIDE SEQUENCE [LARGE SCALE GENOMIC DNA]</scope>
</reference>